<keyword evidence="2" id="KW-1185">Reference proteome</keyword>
<dbReference type="Proteomes" id="UP001189757">
    <property type="component" value="Unassembled WGS sequence"/>
</dbReference>
<evidence type="ECO:0000313" key="2">
    <source>
        <dbReference type="Proteomes" id="UP001189757"/>
    </source>
</evidence>
<comment type="caution">
    <text evidence="1">The sequence shown here is derived from an EMBL/GenBank/DDBJ whole genome shotgun (WGS) entry which is preliminary data.</text>
</comment>
<dbReference type="EMBL" id="CATZLL010000001">
    <property type="protein sequence ID" value="CAJ0808556.1"/>
    <property type="molecule type" value="Genomic_DNA"/>
</dbReference>
<gene>
    <name evidence="1" type="ORF">LMG18101_00390</name>
</gene>
<reference evidence="1 2" key="1">
    <citation type="submission" date="2023-07" db="EMBL/GenBank/DDBJ databases">
        <authorList>
            <person name="Peeters C."/>
        </authorList>
    </citation>
    <scope>NUCLEOTIDE SEQUENCE [LARGE SCALE GENOMIC DNA]</scope>
    <source>
        <strain evidence="1 2">LMG 18101</strain>
    </source>
</reference>
<evidence type="ECO:0000313" key="1">
    <source>
        <dbReference type="EMBL" id="CAJ0808556.1"/>
    </source>
</evidence>
<organism evidence="1 2">
    <name type="scientific">Ralstonia flaminis</name>
    <dbReference type="NCBI Taxonomy" id="3058597"/>
    <lineage>
        <taxon>Bacteria</taxon>
        <taxon>Pseudomonadati</taxon>
        <taxon>Pseudomonadota</taxon>
        <taxon>Betaproteobacteria</taxon>
        <taxon>Burkholderiales</taxon>
        <taxon>Burkholderiaceae</taxon>
        <taxon>Ralstonia</taxon>
    </lineage>
</organism>
<proteinExistence type="predicted"/>
<sequence length="64" mass="6987">MSPRFDRQHGAILIESLIALALLSLCAAGTLAALERMETTGQSLRQLSAQVRQHNTQIEAADLR</sequence>
<dbReference type="RefSeq" id="WP_316679920.1">
    <property type="nucleotide sequence ID" value="NZ_CATZLL010000001.1"/>
</dbReference>
<protein>
    <submittedName>
        <fullName evidence="1">Uncharacterized protein</fullName>
    </submittedName>
</protein>
<accession>A0ABN9JH71</accession>
<name>A0ABN9JH71_9RALS</name>